<dbReference type="EMBL" id="CAADFU010000079">
    <property type="protein sequence ID" value="VFK46725.1"/>
    <property type="molecule type" value="Genomic_DNA"/>
</dbReference>
<evidence type="ECO:0000313" key="3">
    <source>
        <dbReference type="EMBL" id="VFK78430.1"/>
    </source>
</evidence>
<proteinExistence type="predicted"/>
<sequence length="47" mass="5806">MYRTWWRVVKFLFFDTFQNQGCQPRDERNSFYFGVFDDDARAVFGIE</sequence>
<dbReference type="AlphaFoldDB" id="A0A450YYV9"/>
<dbReference type="EMBL" id="CAADFR010000081">
    <property type="protein sequence ID" value="VFK40965.1"/>
    <property type="molecule type" value="Genomic_DNA"/>
</dbReference>
<protein>
    <submittedName>
        <fullName evidence="2">Uncharacterized protein</fullName>
    </submittedName>
</protein>
<name>A0A450YYV9_9GAMM</name>
<organism evidence="2">
    <name type="scientific">Candidatus Kentrum sp. SD</name>
    <dbReference type="NCBI Taxonomy" id="2126332"/>
    <lineage>
        <taxon>Bacteria</taxon>
        <taxon>Pseudomonadati</taxon>
        <taxon>Pseudomonadota</taxon>
        <taxon>Gammaproteobacteria</taxon>
        <taxon>Candidatus Kentrum</taxon>
    </lineage>
</organism>
<evidence type="ECO:0000313" key="2">
    <source>
        <dbReference type="EMBL" id="VFK46725.1"/>
    </source>
</evidence>
<gene>
    <name evidence="3" type="ORF">BECKSD772D_GA0070982_10154</name>
    <name evidence="2" type="ORF">BECKSD772E_GA0070983_107911</name>
    <name evidence="1" type="ORF">BECKSD772F_GA0070984_108111</name>
</gene>
<evidence type="ECO:0000313" key="1">
    <source>
        <dbReference type="EMBL" id="VFK40965.1"/>
    </source>
</evidence>
<accession>A0A450YYV9</accession>
<dbReference type="EMBL" id="CAADHB010000015">
    <property type="protein sequence ID" value="VFK78430.1"/>
    <property type="molecule type" value="Genomic_DNA"/>
</dbReference>
<reference evidence="2" key="1">
    <citation type="submission" date="2019-02" db="EMBL/GenBank/DDBJ databases">
        <authorList>
            <person name="Gruber-Vodicka R. H."/>
            <person name="Seah K. B. B."/>
        </authorList>
    </citation>
    <scope>NUCLEOTIDE SEQUENCE</scope>
    <source>
        <strain evidence="3">BECK_S127</strain>
        <strain evidence="2">BECK_S1320</strain>
        <strain evidence="1">BECK_S1321</strain>
    </source>
</reference>